<proteinExistence type="predicted"/>
<feature type="region of interest" description="Disordered" evidence="9">
    <location>
        <begin position="616"/>
        <end position="669"/>
    </location>
</feature>
<dbReference type="InterPro" id="IPR050174">
    <property type="entry name" value="Protocadherin/Cadherin-CA"/>
</dbReference>
<dbReference type="PRINTS" id="PR00205">
    <property type="entry name" value="CADHERIN"/>
</dbReference>
<dbReference type="Gene3D" id="3.10.100.10">
    <property type="entry name" value="Mannose-Binding Protein A, subunit A"/>
    <property type="match status" value="1"/>
</dbReference>
<dbReference type="Pfam" id="PF00028">
    <property type="entry name" value="Cadherin"/>
    <property type="match status" value="1"/>
</dbReference>
<dbReference type="PROSITE" id="PS50041">
    <property type="entry name" value="C_TYPE_LECTIN_2"/>
    <property type="match status" value="1"/>
</dbReference>
<evidence type="ECO:0000256" key="9">
    <source>
        <dbReference type="SAM" id="MobiDB-lite"/>
    </source>
</evidence>
<name>A0A0N0BFM1_9HYME</name>
<feature type="domain" description="Cadherin" evidence="12">
    <location>
        <begin position="18"/>
        <end position="114"/>
    </location>
</feature>
<keyword evidence="6 10" id="KW-0472">Membrane</keyword>
<evidence type="ECO:0000256" key="1">
    <source>
        <dbReference type="ARBA" id="ARBA00004167"/>
    </source>
</evidence>
<feature type="non-terminal residue" evidence="13">
    <location>
        <position position="1"/>
    </location>
</feature>
<organism evidence="13 14">
    <name type="scientific">Melipona quadrifasciata</name>
    <dbReference type="NCBI Taxonomy" id="166423"/>
    <lineage>
        <taxon>Eukaryota</taxon>
        <taxon>Metazoa</taxon>
        <taxon>Ecdysozoa</taxon>
        <taxon>Arthropoda</taxon>
        <taxon>Hexapoda</taxon>
        <taxon>Insecta</taxon>
        <taxon>Pterygota</taxon>
        <taxon>Neoptera</taxon>
        <taxon>Endopterygota</taxon>
        <taxon>Hymenoptera</taxon>
        <taxon>Apocrita</taxon>
        <taxon>Aculeata</taxon>
        <taxon>Apoidea</taxon>
        <taxon>Anthophila</taxon>
        <taxon>Apidae</taxon>
        <taxon>Melipona</taxon>
    </lineage>
</organism>
<feature type="domain" description="Cadherin" evidence="12">
    <location>
        <begin position="115"/>
        <end position="222"/>
    </location>
</feature>
<dbReference type="InterPro" id="IPR001304">
    <property type="entry name" value="C-type_lectin-like"/>
</dbReference>
<dbReference type="GO" id="GO:0005886">
    <property type="term" value="C:plasma membrane"/>
    <property type="evidence" value="ECO:0007669"/>
    <property type="project" value="InterPro"/>
</dbReference>
<keyword evidence="14" id="KW-1185">Reference proteome</keyword>
<dbReference type="Pfam" id="PF00059">
    <property type="entry name" value="Lectin_C"/>
    <property type="match status" value="1"/>
</dbReference>
<feature type="compositionally biased region" description="Low complexity" evidence="9">
    <location>
        <begin position="578"/>
        <end position="588"/>
    </location>
</feature>
<dbReference type="STRING" id="166423.A0A0N0BFM1"/>
<dbReference type="CDD" id="cd11304">
    <property type="entry name" value="Cadherin_repeat"/>
    <property type="match status" value="5"/>
</dbReference>
<comment type="subcellular location">
    <subcellularLocation>
        <location evidence="1">Membrane</location>
        <topology evidence="1">Single-pass membrane protein</topology>
    </subcellularLocation>
</comment>
<dbReference type="FunFam" id="2.60.40.60:FF:000262">
    <property type="entry name" value="protocadherin-23 isoform X2"/>
    <property type="match status" value="1"/>
</dbReference>
<keyword evidence="3" id="KW-0677">Repeat</keyword>
<evidence type="ECO:0000256" key="5">
    <source>
        <dbReference type="ARBA" id="ARBA00022989"/>
    </source>
</evidence>
<feature type="compositionally biased region" description="Acidic residues" evidence="9">
    <location>
        <begin position="631"/>
        <end position="659"/>
    </location>
</feature>
<feature type="domain" description="Cadherin" evidence="12">
    <location>
        <begin position="223"/>
        <end position="350"/>
    </location>
</feature>
<evidence type="ECO:0000313" key="13">
    <source>
        <dbReference type="EMBL" id="KOX73538.1"/>
    </source>
</evidence>
<feature type="domain" description="Cadherin" evidence="12">
    <location>
        <begin position="339"/>
        <end position="436"/>
    </location>
</feature>
<dbReference type="PANTHER" id="PTHR24028:SF339">
    <property type="entry name" value="CADHERIN DOMAIN-CONTAINING PROTEIN"/>
    <property type="match status" value="1"/>
</dbReference>
<protein>
    <submittedName>
        <fullName evidence="13">Protocadherin-like wing polarity protein stan</fullName>
    </submittedName>
</protein>
<evidence type="ECO:0000256" key="4">
    <source>
        <dbReference type="ARBA" id="ARBA00022837"/>
    </source>
</evidence>
<keyword evidence="5 10" id="KW-1133">Transmembrane helix</keyword>
<feature type="region of interest" description="Disordered" evidence="9">
    <location>
        <begin position="576"/>
        <end position="603"/>
    </location>
</feature>
<dbReference type="PANTHER" id="PTHR24028">
    <property type="entry name" value="CADHERIN-87A"/>
    <property type="match status" value="1"/>
</dbReference>
<dbReference type="SMART" id="SM00112">
    <property type="entry name" value="CA"/>
    <property type="match status" value="4"/>
</dbReference>
<dbReference type="GO" id="GO:0007156">
    <property type="term" value="P:homophilic cell adhesion via plasma membrane adhesion molecules"/>
    <property type="evidence" value="ECO:0007669"/>
    <property type="project" value="InterPro"/>
</dbReference>
<dbReference type="InterPro" id="IPR002126">
    <property type="entry name" value="Cadherin-like_dom"/>
</dbReference>
<evidence type="ECO:0000256" key="8">
    <source>
        <dbReference type="PROSITE-ProRule" id="PRU00043"/>
    </source>
</evidence>
<dbReference type="SMART" id="SM00034">
    <property type="entry name" value="CLECT"/>
    <property type="match status" value="1"/>
</dbReference>
<dbReference type="InterPro" id="IPR016186">
    <property type="entry name" value="C-type_lectin-like/link_sf"/>
</dbReference>
<evidence type="ECO:0000256" key="7">
    <source>
        <dbReference type="ARBA" id="ARBA00023180"/>
    </source>
</evidence>
<gene>
    <name evidence="13" type="ORF">WN51_01311</name>
</gene>
<feature type="transmembrane region" description="Helical" evidence="10">
    <location>
        <begin position="546"/>
        <end position="571"/>
    </location>
</feature>
<evidence type="ECO:0000259" key="12">
    <source>
        <dbReference type="PROSITE" id="PS50268"/>
    </source>
</evidence>
<dbReference type="InterPro" id="IPR020894">
    <property type="entry name" value="Cadherin_CS"/>
</dbReference>
<dbReference type="AlphaFoldDB" id="A0A0N0BFM1"/>
<dbReference type="SUPFAM" id="SSF49313">
    <property type="entry name" value="Cadherin-like"/>
    <property type="match status" value="4"/>
</dbReference>
<dbReference type="PROSITE" id="PS50268">
    <property type="entry name" value="CADHERIN_2"/>
    <property type="match status" value="4"/>
</dbReference>
<evidence type="ECO:0000259" key="11">
    <source>
        <dbReference type="PROSITE" id="PS50041"/>
    </source>
</evidence>
<dbReference type="SUPFAM" id="SSF56436">
    <property type="entry name" value="C-type lectin-like"/>
    <property type="match status" value="1"/>
</dbReference>
<accession>A0A0N0BFM1</accession>
<feature type="compositionally biased region" description="Basic and acidic residues" evidence="9">
    <location>
        <begin position="616"/>
        <end position="630"/>
    </location>
</feature>
<reference evidence="13 14" key="1">
    <citation type="submission" date="2015-07" db="EMBL/GenBank/DDBJ databases">
        <title>The genome of Melipona quadrifasciata.</title>
        <authorList>
            <person name="Pan H."/>
            <person name="Kapheim K."/>
        </authorList>
    </citation>
    <scope>NUCLEOTIDE SEQUENCE [LARGE SCALE GENOMIC DNA]</scope>
    <source>
        <strain evidence="13">0111107301</strain>
        <tissue evidence="13">Whole body</tissue>
    </source>
</reference>
<evidence type="ECO:0000256" key="6">
    <source>
        <dbReference type="ARBA" id="ARBA00023136"/>
    </source>
</evidence>
<keyword evidence="2 10" id="KW-0812">Transmembrane</keyword>
<feature type="domain" description="C-type lectin" evidence="11">
    <location>
        <begin position="911"/>
        <end position="1029"/>
    </location>
</feature>
<keyword evidence="7" id="KW-0325">Glycoprotein</keyword>
<dbReference type="InterPro" id="IPR016187">
    <property type="entry name" value="CTDL_fold"/>
</dbReference>
<dbReference type="OrthoDB" id="6250271at2759"/>
<dbReference type="Gene3D" id="2.60.40.60">
    <property type="entry name" value="Cadherins"/>
    <property type="match status" value="5"/>
</dbReference>
<evidence type="ECO:0000256" key="2">
    <source>
        <dbReference type="ARBA" id="ARBA00022692"/>
    </source>
</evidence>
<evidence type="ECO:0000256" key="3">
    <source>
        <dbReference type="ARBA" id="ARBA00022737"/>
    </source>
</evidence>
<dbReference type="PROSITE" id="PS00232">
    <property type="entry name" value="CADHERIN_1"/>
    <property type="match status" value="1"/>
</dbReference>
<dbReference type="InterPro" id="IPR015919">
    <property type="entry name" value="Cadherin-like_sf"/>
</dbReference>
<sequence length="1050" mass="115440">RDARCFLENGATAAHLFVSEDLPVGDTVGMLGVLGDPGPQGDIELRLQEHDSPVIFSAYSKNLTLVRPLDKEGIDGPASVYVNVICERKHTLDPGFVIPVNIRVTDANDNAPQFVNAPYVLNISEVTVVGTRVLQGVRAADADQPGPFSTVQYAVLPGPHSDYFVFVNALEGTLVLRKPLDYETLANFSVDIRAQDQGNPPKSTTTTLFVNVIDADDQNPAFQSDQYKILIPRNIRTRRILKVDPASIKAVDQDIGINAPVQYTIQGGILPFLTLNPETAEVAMTRPLYEHELLSPATIVVKASIHNPDKYALSTIVVSREEDWIVEPTAGGRLPVKFIRRDHQTSIPENTPPGSVLLTTGVNKIDSNLRFWLVGAIEDLERFSITNSGELILKGTLDYERRVQHSFLVRVTDGHHNDTSRVNVSVEDVNEWEPRFRHPRYEFHAATLREGSIVGKLEAADGDRNDKVSLSLRGPDARSFEIRDSGELILRSAATINGSLARLVAVASDSGRPPRSSMIPVIVHIPNSGSLPIAARAAPAWLGSSVLLVAVFGAVLGLLGVIILVLILYIYKNKRPKTSGSVSSVGTGYREKSPVPSALSPTPQVLGANMLQDALEIPRRGNRMENTREIDENDEEADAGDDLEEDDHVDQEIVDDGNDGEVRGIKNDNNDVENPVFAARNYGATITSVTSARQVPIYARHKVAPAPNPPGLSATSNIPNIGGLVQNMNDLSLKTNLNADSSKSSNYSGDLPDSLVPAWPACSVSQRVKKLSWDDDDRTVDSVEVTAETMSRNNDLYSVPATNSSNVSMMESTGLWSEILENWIVSNSKIKRMSKVMKLGDKSLTVTSKISTPNKREVSETDLYLLGAIEKLVYRVDFLESRLRRAEELLYYVISGTINKKESCPTNYTKIGENCYHFSNRDFDWKSSASLCRGMGGYLLEFDTKDEKQDVLASLQTNSKFKGKTFWTGGLNPGLLWIWASSAKPVYQKNTKHTVPGDGRCLKLSYNSTSRLYSYQSDDCGAQHKYACKLTKDDESANKIEKTAKMLMNK</sequence>
<dbReference type="EMBL" id="KQ435796">
    <property type="protein sequence ID" value="KOX73538.1"/>
    <property type="molecule type" value="Genomic_DNA"/>
</dbReference>
<feature type="compositionally biased region" description="Basic and acidic residues" evidence="9">
    <location>
        <begin position="660"/>
        <end position="669"/>
    </location>
</feature>
<dbReference type="GO" id="GO:0005509">
    <property type="term" value="F:calcium ion binding"/>
    <property type="evidence" value="ECO:0007669"/>
    <property type="project" value="UniProtKB-UniRule"/>
</dbReference>
<evidence type="ECO:0000313" key="14">
    <source>
        <dbReference type="Proteomes" id="UP000053105"/>
    </source>
</evidence>
<keyword evidence="4 8" id="KW-0106">Calcium</keyword>
<dbReference type="Proteomes" id="UP000053105">
    <property type="component" value="Unassembled WGS sequence"/>
</dbReference>
<evidence type="ECO:0000256" key="10">
    <source>
        <dbReference type="SAM" id="Phobius"/>
    </source>
</evidence>
<dbReference type="CDD" id="cd00037">
    <property type="entry name" value="CLECT"/>
    <property type="match status" value="1"/>
</dbReference>